<evidence type="ECO:0000256" key="7">
    <source>
        <dbReference type="SAM" id="Phobius"/>
    </source>
</evidence>
<feature type="transmembrane region" description="Helical" evidence="7">
    <location>
        <begin position="148"/>
        <end position="167"/>
    </location>
</feature>
<evidence type="ECO:0000256" key="3">
    <source>
        <dbReference type="ARBA" id="ARBA00022475"/>
    </source>
</evidence>
<feature type="transmembrane region" description="Helical" evidence="7">
    <location>
        <begin position="247"/>
        <end position="265"/>
    </location>
</feature>
<feature type="transmembrane region" description="Helical" evidence="7">
    <location>
        <begin position="179"/>
        <end position="199"/>
    </location>
</feature>
<evidence type="ECO:0008006" key="10">
    <source>
        <dbReference type="Google" id="ProtNLM"/>
    </source>
</evidence>
<feature type="transmembrane region" description="Helical" evidence="7">
    <location>
        <begin position="54"/>
        <end position="74"/>
    </location>
</feature>
<evidence type="ECO:0000256" key="1">
    <source>
        <dbReference type="ARBA" id="ARBA00004141"/>
    </source>
</evidence>
<evidence type="ECO:0000256" key="5">
    <source>
        <dbReference type="ARBA" id="ARBA00022989"/>
    </source>
</evidence>
<protein>
    <recommendedName>
        <fullName evidence="10">Transporter</fullName>
    </recommendedName>
</protein>
<accession>A0ABX3A9B7</accession>
<feature type="transmembrane region" description="Helical" evidence="7">
    <location>
        <begin position="6"/>
        <end position="23"/>
    </location>
</feature>
<evidence type="ECO:0000256" key="2">
    <source>
        <dbReference type="ARBA" id="ARBA00022448"/>
    </source>
</evidence>
<feature type="transmembrane region" description="Helical" evidence="7">
    <location>
        <begin position="211"/>
        <end position="235"/>
    </location>
</feature>
<dbReference type="PANTHER" id="PTHR36838">
    <property type="entry name" value="AUXIN EFFLUX CARRIER FAMILY PROTEIN"/>
    <property type="match status" value="1"/>
</dbReference>
<keyword evidence="5 7" id="KW-1133">Transmembrane helix</keyword>
<gene>
    <name evidence="8" type="ORF">BGC07_06460</name>
</gene>
<keyword evidence="2" id="KW-0813">Transport</keyword>
<keyword evidence="9" id="KW-1185">Reference proteome</keyword>
<sequence length="303" mass="33211">MKIIPLYFIIILGFLASRHLDVTKESVANLLIYIVNPVVVFIGAYRVQLSVGNLALPFVIFFICVISSVVFYFLASFLWQDIRRNLVALAAGCANSGYFGLPVVTAVFGTSALGLAVVGNFGFLLFEMTIGVFLMARGHYSVMDSLKTMLKMPVIYTFALGLVFNSLKVPLSLSAEHVADLFVGAYSVLGMLMVGFGMAHMSRSSFDIKLASVLLFSKFIFWPIVSGVIVLLNRYEFNLLSEESEHILLLISLVPLAANTVALAVRFRVVPDKAAMVVVLSTIIALFYIPFVLSSLLPLLKLS</sequence>
<proteinExistence type="predicted"/>
<reference evidence="8 9" key="1">
    <citation type="submission" date="2016-08" db="EMBL/GenBank/DDBJ databases">
        <title>Draft genome sequence of Candidatus Piscirickettsia litoralis, from seawater.</title>
        <authorList>
            <person name="Wan X."/>
            <person name="Lee A.J."/>
            <person name="Hou S."/>
            <person name="Donachie S.P."/>
        </authorList>
    </citation>
    <scope>NUCLEOTIDE SEQUENCE [LARGE SCALE GENOMIC DNA]</scope>
    <source>
        <strain evidence="8 9">Y2</strain>
    </source>
</reference>
<evidence type="ECO:0000256" key="4">
    <source>
        <dbReference type="ARBA" id="ARBA00022692"/>
    </source>
</evidence>
<evidence type="ECO:0000313" key="8">
    <source>
        <dbReference type="EMBL" id="ODN44020.1"/>
    </source>
</evidence>
<dbReference type="Proteomes" id="UP000094329">
    <property type="component" value="Unassembled WGS sequence"/>
</dbReference>
<feature type="transmembrane region" description="Helical" evidence="7">
    <location>
        <begin position="114"/>
        <end position="136"/>
    </location>
</feature>
<keyword evidence="4 7" id="KW-0812">Transmembrane</keyword>
<feature type="transmembrane region" description="Helical" evidence="7">
    <location>
        <begin position="30"/>
        <end position="48"/>
    </location>
</feature>
<organism evidence="8 9">
    <name type="scientific">Piscirickettsia litoralis</name>
    <dbReference type="NCBI Taxonomy" id="1891921"/>
    <lineage>
        <taxon>Bacteria</taxon>
        <taxon>Pseudomonadati</taxon>
        <taxon>Pseudomonadota</taxon>
        <taxon>Gammaproteobacteria</taxon>
        <taxon>Thiotrichales</taxon>
        <taxon>Piscirickettsiaceae</taxon>
        <taxon>Piscirickettsia</taxon>
    </lineage>
</organism>
<dbReference type="InterPro" id="IPR004776">
    <property type="entry name" value="Mem_transp_PIN-like"/>
</dbReference>
<feature type="transmembrane region" description="Helical" evidence="7">
    <location>
        <begin position="277"/>
        <end position="300"/>
    </location>
</feature>
<name>A0ABX3A9B7_9GAMM</name>
<keyword evidence="3" id="KW-1003">Cell membrane</keyword>
<comment type="caution">
    <text evidence="8">The sequence shown here is derived from an EMBL/GenBank/DDBJ whole genome shotgun (WGS) entry which is preliminary data.</text>
</comment>
<evidence type="ECO:0000313" key="9">
    <source>
        <dbReference type="Proteomes" id="UP000094329"/>
    </source>
</evidence>
<dbReference type="EMBL" id="MDTU01000001">
    <property type="protein sequence ID" value="ODN44020.1"/>
    <property type="molecule type" value="Genomic_DNA"/>
</dbReference>
<comment type="subcellular location">
    <subcellularLocation>
        <location evidence="1">Membrane</location>
        <topology evidence="1">Multi-pass membrane protein</topology>
    </subcellularLocation>
</comment>
<dbReference type="PANTHER" id="PTHR36838:SF1">
    <property type="entry name" value="SLR1864 PROTEIN"/>
    <property type="match status" value="1"/>
</dbReference>
<evidence type="ECO:0000256" key="6">
    <source>
        <dbReference type="ARBA" id="ARBA00023136"/>
    </source>
</evidence>
<feature type="transmembrane region" description="Helical" evidence="7">
    <location>
        <begin position="86"/>
        <end position="108"/>
    </location>
</feature>
<keyword evidence="6 7" id="KW-0472">Membrane</keyword>
<dbReference type="Pfam" id="PF03547">
    <property type="entry name" value="Mem_trans"/>
    <property type="match status" value="1"/>
</dbReference>